<reference evidence="1" key="1">
    <citation type="submission" date="2019-08" db="EMBL/GenBank/DDBJ databases">
        <authorList>
            <person name="Kucharzyk K."/>
            <person name="Murdoch R.W."/>
            <person name="Higgins S."/>
            <person name="Loffler F."/>
        </authorList>
    </citation>
    <scope>NUCLEOTIDE SEQUENCE</scope>
</reference>
<dbReference type="EMBL" id="VSSQ01090509">
    <property type="protein sequence ID" value="MPN36397.1"/>
    <property type="molecule type" value="Genomic_DNA"/>
</dbReference>
<proteinExistence type="predicted"/>
<gene>
    <name evidence="1" type="ORF">SDC9_183906</name>
</gene>
<evidence type="ECO:0008006" key="2">
    <source>
        <dbReference type="Google" id="ProtNLM"/>
    </source>
</evidence>
<accession>A0A645HBJ3</accession>
<organism evidence="1">
    <name type="scientific">bioreactor metagenome</name>
    <dbReference type="NCBI Taxonomy" id="1076179"/>
    <lineage>
        <taxon>unclassified sequences</taxon>
        <taxon>metagenomes</taxon>
        <taxon>ecological metagenomes</taxon>
    </lineage>
</organism>
<protein>
    <recommendedName>
        <fullName evidence="2">WbqC-like protein family protein</fullName>
    </recommendedName>
</protein>
<comment type="caution">
    <text evidence="1">The sequence shown here is derived from an EMBL/GenBank/DDBJ whole genome shotgun (WGS) entry which is preliminary data.</text>
</comment>
<dbReference type="InterPro" id="IPR014985">
    <property type="entry name" value="WbqC"/>
</dbReference>
<dbReference type="Pfam" id="PF08889">
    <property type="entry name" value="WbqC"/>
    <property type="match status" value="1"/>
</dbReference>
<evidence type="ECO:0000313" key="1">
    <source>
        <dbReference type="EMBL" id="MPN36397.1"/>
    </source>
</evidence>
<dbReference type="AlphaFoldDB" id="A0A645HBJ3"/>
<name>A0A645HBJ3_9ZZZZ</name>
<sequence>MSAYQSSPFFEFYADDLVSFYEKKWSFLWDFNLTLQQEMLTLLDFDPKIQLTDKYLPDYENEYIDLREAIHPKKENVVSDFCPYYQVFSQRYGFQENLSIVDLLFNMGNESILILKKLLN</sequence>